<evidence type="ECO:0000313" key="1">
    <source>
        <dbReference type="EMBL" id="PYF74345.1"/>
    </source>
</evidence>
<comment type="caution">
    <text evidence="1">The sequence shown here is derived from an EMBL/GenBank/DDBJ whole genome shotgun (WGS) entry which is preliminary data.</text>
</comment>
<keyword evidence="2" id="KW-1185">Reference proteome</keyword>
<dbReference type="OrthoDB" id="903892at2"/>
<organism evidence="1 2">
    <name type="scientific">Pedobacter nutrimenti</name>
    <dbReference type="NCBI Taxonomy" id="1241337"/>
    <lineage>
        <taxon>Bacteria</taxon>
        <taxon>Pseudomonadati</taxon>
        <taxon>Bacteroidota</taxon>
        <taxon>Sphingobacteriia</taxon>
        <taxon>Sphingobacteriales</taxon>
        <taxon>Sphingobacteriaceae</taxon>
        <taxon>Pedobacter</taxon>
    </lineage>
</organism>
<proteinExistence type="predicted"/>
<accession>A0A318UK31</accession>
<dbReference type="RefSeq" id="WP_146229838.1">
    <property type="nucleotide sequence ID" value="NZ_QKLU01000004.1"/>
</dbReference>
<evidence type="ECO:0000313" key="2">
    <source>
        <dbReference type="Proteomes" id="UP000248198"/>
    </source>
</evidence>
<protein>
    <recommendedName>
        <fullName evidence="3">YD repeat-containing protein</fullName>
    </recommendedName>
</protein>
<reference evidence="1 2" key="1">
    <citation type="submission" date="2018-06" db="EMBL/GenBank/DDBJ databases">
        <title>Genomic Encyclopedia of Archaeal and Bacterial Type Strains, Phase II (KMG-II): from individual species to whole genera.</title>
        <authorList>
            <person name="Goeker M."/>
        </authorList>
    </citation>
    <scope>NUCLEOTIDE SEQUENCE [LARGE SCALE GENOMIC DNA]</scope>
    <source>
        <strain evidence="1 2">DSM 27372</strain>
    </source>
</reference>
<name>A0A318UK31_9SPHI</name>
<gene>
    <name evidence="1" type="ORF">B0O44_104516</name>
</gene>
<evidence type="ECO:0008006" key="3">
    <source>
        <dbReference type="Google" id="ProtNLM"/>
    </source>
</evidence>
<dbReference type="AlphaFoldDB" id="A0A318UK31"/>
<dbReference type="Proteomes" id="UP000248198">
    <property type="component" value="Unassembled WGS sequence"/>
</dbReference>
<sequence>MYKSIYLLLLGLLVTISAHGQRLFSKADLKSPVTGSPEATALGKYGDNPVSLFSGVPDISIPIYTFKAGDISVPIKLSYNAGGIRVDDIATNVGLGWTLNAGGIITRTQHGGADGTNNMQFPGPNFDPHTNAADYQTGRILVDEGKDLERDAYYYNFLSSSGKFMVNHSGKACFFPANPNIKVSMDENGPPIIITDDNGFKYFFTLLETTKNTPVCSVGIPGANEYPDETITAYYLTKIISPNNNQVDFEYEGYSYKIVKSYTEVRYEKPGLSDCPELIAQNRTCNNIQEFFGQRIKRIRSSGNPNTIEFSYSTTKRLDLKFNNIDQGNYLNHIYVKSNGINIKSWDLAYSYFGSDTNLRLKLLSVKEDDRPPYEFLYDEQHPMPERLSFSQDYWGFSNGKMPINTFIPPIPILGKISGADRNPDFEYMKSYTLKSIKYPTGGKTVFEFEPHQQYVTEEETTYVTESAILSDVSNGTVDFFLPYGSAEFKLSWGLATINSDDYMFGTILGGPGLNTVIKSVSGTGTETSFSNLLLGQTYRLSIGSSNTDDRGYISFEWKKPVTNVNAYNKILYGGLRVKNIKTYNNAELTGSKYYDYSWVNSQTGSNIVLPGSAYDSKMFYSFYSTPRVVVHSGGPVLEGSCGYNVLSASSSQSLGSALDNTLGYQQVTETSDENGANGRTIYKYYVGGLEGSKGSLVEKTDQKLIGGLYKNVFKQKNVYQEVAEGQEIIPSMKISYVQPELMLQVLIPAQFEVQKFLNISGRFLLRETKETAYDNLSSDSVSTTLNYTYNSTAHNYPTVIEKVDSRDKTMKTEKKYVNEMLSSGLPVYSAMQNANIISPVIEEKFINQSDNVQVARRLTSYKDFGNNIYQPSIVETSYGTSSPIVEIVYDQYDSHGNLLTYKRVSGPPNSYKWGYHNEYVVAEGKNASANEIFYEGFEEDNSSSEMLGTANAPAHTGFRYHLGNYTVNWNIPNSRNYVISYWYRSGGVWKLHDASPYTGSVYSLSGGDAYDDIRICPSNAQMTTYTFSPLVGMTSKTDPKGQTTYYEFDQFQRLKFIKDQKRNAVKNYDYHYKP</sequence>
<dbReference type="EMBL" id="QKLU01000004">
    <property type="protein sequence ID" value="PYF74345.1"/>
    <property type="molecule type" value="Genomic_DNA"/>
</dbReference>